<organism evidence="2 3">
    <name type="scientific">Fusarium albosuccineum</name>
    <dbReference type="NCBI Taxonomy" id="1237068"/>
    <lineage>
        <taxon>Eukaryota</taxon>
        <taxon>Fungi</taxon>
        <taxon>Dikarya</taxon>
        <taxon>Ascomycota</taxon>
        <taxon>Pezizomycotina</taxon>
        <taxon>Sordariomycetes</taxon>
        <taxon>Hypocreomycetidae</taxon>
        <taxon>Hypocreales</taxon>
        <taxon>Nectriaceae</taxon>
        <taxon>Fusarium</taxon>
        <taxon>Fusarium decemcellulare species complex</taxon>
    </lineage>
</organism>
<name>A0A8H4L2G9_9HYPO</name>
<evidence type="ECO:0000313" key="2">
    <source>
        <dbReference type="EMBL" id="KAF4459898.1"/>
    </source>
</evidence>
<keyword evidence="3" id="KW-1185">Reference proteome</keyword>
<evidence type="ECO:0000313" key="3">
    <source>
        <dbReference type="Proteomes" id="UP000554235"/>
    </source>
</evidence>
<dbReference type="EMBL" id="JAADYS010002064">
    <property type="protein sequence ID" value="KAF4459898.1"/>
    <property type="molecule type" value="Genomic_DNA"/>
</dbReference>
<comment type="caution">
    <text evidence="2">The sequence shown here is derived from an EMBL/GenBank/DDBJ whole genome shotgun (WGS) entry which is preliminary data.</text>
</comment>
<gene>
    <name evidence="2" type="ORF">FALBO_13340</name>
</gene>
<sequence length="187" mass="20697">MPKEQSCIERAADTGLAAMEVCKDFFELCFPQQAKYFMVSFCPFDVAALLFSLLRGDKDRTLARRREIVDAVGSALSISFQLRGHTKMADSTSAILNALVSQLQLSSDESETLRDWTKASGQNVLESQHTRLGGGDTEIQSSTLPDGPATTSQDQWQNEDMVFDTDIGFDFDLGVLEGVWDWPTVSQ</sequence>
<reference evidence="2 3" key="1">
    <citation type="submission" date="2020-01" db="EMBL/GenBank/DDBJ databases">
        <title>Identification and distribution of gene clusters putatively required for synthesis of sphingolipid metabolism inhibitors in phylogenetically diverse species of the filamentous fungus Fusarium.</title>
        <authorList>
            <person name="Kim H.-S."/>
            <person name="Busman M."/>
            <person name="Brown D.W."/>
            <person name="Divon H."/>
            <person name="Uhlig S."/>
            <person name="Proctor R.H."/>
        </authorList>
    </citation>
    <scope>NUCLEOTIDE SEQUENCE [LARGE SCALE GENOMIC DNA]</scope>
    <source>
        <strain evidence="2 3">NRRL 20459</strain>
    </source>
</reference>
<feature type="region of interest" description="Disordered" evidence="1">
    <location>
        <begin position="127"/>
        <end position="154"/>
    </location>
</feature>
<proteinExistence type="predicted"/>
<dbReference type="AlphaFoldDB" id="A0A8H4L2G9"/>
<dbReference type="OrthoDB" id="5344325at2759"/>
<protein>
    <submittedName>
        <fullName evidence="2">N-terminal binuclear Zn cluster-containing DNA binding domain-containing</fullName>
    </submittedName>
</protein>
<dbReference type="Proteomes" id="UP000554235">
    <property type="component" value="Unassembled WGS sequence"/>
</dbReference>
<accession>A0A8H4L2G9</accession>
<feature type="compositionally biased region" description="Polar residues" evidence="1">
    <location>
        <begin position="138"/>
        <end position="154"/>
    </location>
</feature>
<evidence type="ECO:0000256" key="1">
    <source>
        <dbReference type="SAM" id="MobiDB-lite"/>
    </source>
</evidence>